<evidence type="ECO:0000313" key="4">
    <source>
        <dbReference type="EMBL" id="QIL47732.1"/>
    </source>
</evidence>
<accession>A0A6G8AS15</accession>
<comment type="catalytic activity">
    <reaction evidence="3">
        <text>dTTP + H2O = dTMP + diphosphate + H(+)</text>
        <dbReference type="Rhea" id="RHEA:28534"/>
        <dbReference type="ChEBI" id="CHEBI:15377"/>
        <dbReference type="ChEBI" id="CHEBI:15378"/>
        <dbReference type="ChEBI" id="CHEBI:33019"/>
        <dbReference type="ChEBI" id="CHEBI:37568"/>
        <dbReference type="ChEBI" id="CHEBI:63528"/>
        <dbReference type="EC" id="3.6.1.9"/>
    </reaction>
</comment>
<keyword evidence="3" id="KW-0963">Cytoplasm</keyword>
<gene>
    <name evidence="4" type="primary">maf</name>
    <name evidence="4" type="ORF">G7082_03850</name>
</gene>
<comment type="cofactor">
    <cofactor evidence="1 3">
        <name>a divalent metal cation</name>
        <dbReference type="ChEBI" id="CHEBI:60240"/>
    </cofactor>
</comment>
<evidence type="ECO:0000313" key="5">
    <source>
        <dbReference type="Proteomes" id="UP000501747"/>
    </source>
</evidence>
<dbReference type="Pfam" id="PF02545">
    <property type="entry name" value="Maf"/>
    <property type="match status" value="1"/>
</dbReference>
<keyword evidence="2 3" id="KW-0378">Hydrolase</keyword>
<dbReference type="Proteomes" id="UP000501747">
    <property type="component" value="Chromosome"/>
</dbReference>
<dbReference type="NCBIfam" id="TIGR00172">
    <property type="entry name" value="maf"/>
    <property type="match status" value="1"/>
</dbReference>
<dbReference type="EMBL" id="CP049887">
    <property type="protein sequence ID" value="QIL47732.1"/>
    <property type="molecule type" value="Genomic_DNA"/>
</dbReference>
<dbReference type="PANTHER" id="PTHR43213:SF5">
    <property type="entry name" value="BIFUNCTIONAL DTTP_UTP PYROPHOSPHATASE_METHYLTRANSFERASE PROTEIN-RELATED"/>
    <property type="match status" value="1"/>
</dbReference>
<comment type="similarity">
    <text evidence="3">Belongs to the Maf family. YhdE subfamily.</text>
</comment>
<comment type="subcellular location">
    <subcellularLocation>
        <location evidence="3">Cytoplasm</location>
    </subcellularLocation>
</comment>
<feature type="site" description="Important for substrate specificity" evidence="3">
    <location>
        <position position="69"/>
    </location>
</feature>
<evidence type="ECO:0000256" key="3">
    <source>
        <dbReference type="HAMAP-Rule" id="MF_00528"/>
    </source>
</evidence>
<reference evidence="4 5" key="1">
    <citation type="submission" date="2020-03" db="EMBL/GenBank/DDBJ databases">
        <title>Vagococcus sp. nov., isolated from beetles.</title>
        <authorList>
            <person name="Hyun D.-W."/>
            <person name="Bae J.-W."/>
        </authorList>
    </citation>
    <scope>NUCLEOTIDE SEQUENCE [LARGE SCALE GENOMIC DNA]</scope>
    <source>
        <strain evidence="4 5">HDW17B</strain>
    </source>
</reference>
<dbReference type="PIRSF" id="PIRSF006305">
    <property type="entry name" value="Maf"/>
    <property type="match status" value="1"/>
</dbReference>
<keyword evidence="3" id="KW-0546">Nucleotide metabolism</keyword>
<keyword evidence="5" id="KW-1185">Reference proteome</keyword>
<proteinExistence type="inferred from homology"/>
<dbReference type="HAMAP" id="MF_00528">
    <property type="entry name" value="Maf"/>
    <property type="match status" value="1"/>
</dbReference>
<dbReference type="RefSeq" id="WP_166033904.1">
    <property type="nucleotide sequence ID" value="NZ_CP049887.1"/>
</dbReference>
<dbReference type="CDD" id="cd00555">
    <property type="entry name" value="Maf"/>
    <property type="match status" value="1"/>
</dbReference>
<comment type="caution">
    <text evidence="3">Lacks conserved residue(s) required for the propagation of feature annotation.</text>
</comment>
<dbReference type="GO" id="GO:0009117">
    <property type="term" value="P:nucleotide metabolic process"/>
    <property type="evidence" value="ECO:0007669"/>
    <property type="project" value="UniProtKB-KW"/>
</dbReference>
<dbReference type="EC" id="3.6.1.9" evidence="3"/>
<comment type="catalytic activity">
    <reaction evidence="3">
        <text>UTP + H2O = UMP + diphosphate + H(+)</text>
        <dbReference type="Rhea" id="RHEA:29395"/>
        <dbReference type="ChEBI" id="CHEBI:15377"/>
        <dbReference type="ChEBI" id="CHEBI:15378"/>
        <dbReference type="ChEBI" id="CHEBI:33019"/>
        <dbReference type="ChEBI" id="CHEBI:46398"/>
        <dbReference type="ChEBI" id="CHEBI:57865"/>
        <dbReference type="EC" id="3.6.1.9"/>
    </reaction>
</comment>
<organism evidence="4 5">
    <name type="scientific">Vagococcus hydrophili</name>
    <dbReference type="NCBI Taxonomy" id="2714947"/>
    <lineage>
        <taxon>Bacteria</taxon>
        <taxon>Bacillati</taxon>
        <taxon>Bacillota</taxon>
        <taxon>Bacilli</taxon>
        <taxon>Lactobacillales</taxon>
        <taxon>Enterococcaceae</taxon>
        <taxon>Vagococcus</taxon>
    </lineage>
</organism>
<evidence type="ECO:0000256" key="2">
    <source>
        <dbReference type="ARBA" id="ARBA00022801"/>
    </source>
</evidence>
<protein>
    <recommendedName>
        <fullName evidence="3">dTTP/UTP pyrophosphatase</fullName>
        <shortName evidence="3">dTTPase/UTPase</shortName>
        <ecNumber evidence="3">3.6.1.9</ecNumber>
    </recommendedName>
    <alternativeName>
        <fullName evidence="3">Nucleoside triphosphate pyrophosphatase</fullName>
    </alternativeName>
    <alternativeName>
        <fullName evidence="3">Nucleotide pyrophosphatase</fullName>
        <shortName evidence="3">Nucleotide PPase</shortName>
    </alternativeName>
</protein>
<feature type="active site" description="Proton acceptor" evidence="3">
    <location>
        <position position="68"/>
    </location>
</feature>
<comment type="function">
    <text evidence="3">Nucleoside triphosphate pyrophosphatase that hydrolyzes dTTP and UTP. May have a dual role in cell division arrest and in preventing the incorporation of modified nucleotides into cellular nucleic acids.</text>
</comment>
<dbReference type="PANTHER" id="PTHR43213">
    <property type="entry name" value="BIFUNCTIONAL DTTP/UTP PYROPHOSPHATASE/METHYLTRANSFERASE PROTEIN-RELATED"/>
    <property type="match status" value="1"/>
</dbReference>
<dbReference type="SUPFAM" id="SSF52972">
    <property type="entry name" value="ITPase-like"/>
    <property type="match status" value="1"/>
</dbReference>
<dbReference type="InterPro" id="IPR029001">
    <property type="entry name" value="ITPase-like_fam"/>
</dbReference>
<dbReference type="InterPro" id="IPR003697">
    <property type="entry name" value="Maf-like"/>
</dbReference>
<evidence type="ECO:0000256" key="1">
    <source>
        <dbReference type="ARBA" id="ARBA00001968"/>
    </source>
</evidence>
<dbReference type="AlphaFoldDB" id="A0A6G8AS15"/>
<dbReference type="Gene3D" id="3.90.950.10">
    <property type="match status" value="1"/>
</dbReference>
<feature type="site" description="Important for substrate specificity" evidence="3">
    <location>
        <position position="11"/>
    </location>
</feature>
<dbReference type="GO" id="GO:0047429">
    <property type="term" value="F:nucleoside triphosphate diphosphatase activity"/>
    <property type="evidence" value="ECO:0007669"/>
    <property type="project" value="UniProtKB-EC"/>
</dbReference>
<dbReference type="GO" id="GO:0005737">
    <property type="term" value="C:cytoplasm"/>
    <property type="evidence" value="ECO:0007669"/>
    <property type="project" value="UniProtKB-SubCell"/>
</dbReference>
<dbReference type="KEGG" id="vhy:G7082_03850"/>
<name>A0A6G8AS15_9ENTE</name>
<feature type="site" description="Important for substrate specificity" evidence="3">
    <location>
        <position position="151"/>
    </location>
</feature>
<sequence length="184" mass="20497">MTVILASSSPRRKELLQKSVTDFLIKPADIDETVAPHESPLDYVERMAKEKAAPIVSEHPDDIVIGCDTTVVLGDLIMGKPKTDDDARSMLAQLSGTIHHVLTSVYIYTKEKVYQKTETVEVDFYELTSTDIENYLSTGEHRDKAGSYGIQGQGALFVKETRGDYYSIVGFPIGYVHQVLKEIL</sequence>